<evidence type="ECO:0000313" key="1">
    <source>
        <dbReference type="EMBL" id="WMV55516.1"/>
    </source>
</evidence>
<dbReference type="Proteomes" id="UP001234989">
    <property type="component" value="Chromosome 11"/>
</dbReference>
<protein>
    <submittedName>
        <fullName evidence="1">Uncharacterized protein</fullName>
    </submittedName>
</protein>
<dbReference type="PANTHER" id="PTHR33710:SF71">
    <property type="entry name" value="ENDONUCLEASE_EXONUCLEASE_PHOSPHATASE DOMAIN-CONTAINING PROTEIN"/>
    <property type="match status" value="1"/>
</dbReference>
<gene>
    <name evidence="1" type="ORF">MTR67_048901</name>
</gene>
<name>A0AAF0ZXU9_SOLVR</name>
<reference evidence="1" key="1">
    <citation type="submission" date="2023-08" db="EMBL/GenBank/DDBJ databases">
        <title>A de novo genome assembly of Solanum verrucosum Schlechtendal, a Mexican diploid species geographically isolated from the other diploid A-genome species in potato relatives.</title>
        <authorList>
            <person name="Hosaka K."/>
        </authorList>
    </citation>
    <scope>NUCLEOTIDE SEQUENCE</scope>
    <source>
        <tissue evidence="1">Young leaves</tissue>
    </source>
</reference>
<sequence length="101" mass="12373">MLEFSSWIEELELKDPTSMGRSYTCFRGINHQTAARLDSFLYSMEWEENFKSIRLRILPRVASDQCPIILECEHWEQRQPYFKFENWWLKVEGFKDMVQDW</sequence>
<dbReference type="SUPFAM" id="SSF56219">
    <property type="entry name" value="DNase I-like"/>
    <property type="match status" value="1"/>
</dbReference>
<keyword evidence="2" id="KW-1185">Reference proteome</keyword>
<evidence type="ECO:0000313" key="2">
    <source>
        <dbReference type="Proteomes" id="UP001234989"/>
    </source>
</evidence>
<dbReference type="PANTHER" id="PTHR33710">
    <property type="entry name" value="BNAC02G09200D PROTEIN"/>
    <property type="match status" value="1"/>
</dbReference>
<organism evidence="1 2">
    <name type="scientific">Solanum verrucosum</name>
    <dbReference type="NCBI Taxonomy" id="315347"/>
    <lineage>
        <taxon>Eukaryota</taxon>
        <taxon>Viridiplantae</taxon>
        <taxon>Streptophyta</taxon>
        <taxon>Embryophyta</taxon>
        <taxon>Tracheophyta</taxon>
        <taxon>Spermatophyta</taxon>
        <taxon>Magnoliopsida</taxon>
        <taxon>eudicotyledons</taxon>
        <taxon>Gunneridae</taxon>
        <taxon>Pentapetalae</taxon>
        <taxon>asterids</taxon>
        <taxon>lamiids</taxon>
        <taxon>Solanales</taxon>
        <taxon>Solanaceae</taxon>
        <taxon>Solanoideae</taxon>
        <taxon>Solaneae</taxon>
        <taxon>Solanum</taxon>
    </lineage>
</organism>
<dbReference type="Gene3D" id="3.60.10.10">
    <property type="entry name" value="Endonuclease/exonuclease/phosphatase"/>
    <property type="match status" value="1"/>
</dbReference>
<dbReference type="EMBL" id="CP133622">
    <property type="protein sequence ID" value="WMV55516.1"/>
    <property type="molecule type" value="Genomic_DNA"/>
</dbReference>
<dbReference type="InterPro" id="IPR036691">
    <property type="entry name" value="Endo/exonu/phosph_ase_sf"/>
</dbReference>
<accession>A0AAF0ZXU9</accession>
<dbReference type="AlphaFoldDB" id="A0AAF0ZXU9"/>
<proteinExistence type="predicted"/>